<keyword evidence="3" id="KW-1185">Reference proteome</keyword>
<evidence type="ECO:0000313" key="2">
    <source>
        <dbReference type="EMBL" id="AEV67330.1"/>
    </source>
</evidence>
<accession>G8LTY4</accession>
<dbReference type="Pfam" id="PF09723">
    <property type="entry name" value="Zn_ribbon_8"/>
    <property type="match status" value="1"/>
</dbReference>
<dbReference type="OrthoDB" id="9813321at2"/>
<dbReference type="SMART" id="SM00834">
    <property type="entry name" value="CxxC_CXXC_SSSS"/>
    <property type="match status" value="1"/>
</dbReference>
<dbReference type="AlphaFoldDB" id="G8LTY4"/>
<name>G8LTY4_ACECE</name>
<reference evidence="3" key="1">
    <citation type="submission" date="2011-12" db="EMBL/GenBank/DDBJ databases">
        <title>Complete sequence of Clostridium clariflavum DSM 19732.</title>
        <authorList>
            <consortium name="US DOE Joint Genome Institute"/>
            <person name="Lucas S."/>
            <person name="Han J."/>
            <person name="Lapidus A."/>
            <person name="Cheng J.-F."/>
            <person name="Goodwin L."/>
            <person name="Pitluck S."/>
            <person name="Peters L."/>
            <person name="Teshima H."/>
            <person name="Detter J.C."/>
            <person name="Han C."/>
            <person name="Tapia R."/>
            <person name="Land M."/>
            <person name="Hauser L."/>
            <person name="Kyrpides N."/>
            <person name="Ivanova N."/>
            <person name="Pagani I."/>
            <person name="Kitzmiller T."/>
            <person name="Lynd L."/>
            <person name="Izquierdo J."/>
            <person name="Woyke T."/>
        </authorList>
    </citation>
    <scope>NUCLEOTIDE SEQUENCE [LARGE SCALE GENOMIC DNA]</scope>
    <source>
        <strain evidence="3">DSM 19732 / NBRC 101661 / EBR45</strain>
    </source>
</reference>
<evidence type="ECO:0000313" key="3">
    <source>
        <dbReference type="Proteomes" id="UP000005435"/>
    </source>
</evidence>
<proteinExistence type="predicted"/>
<dbReference type="HOGENOM" id="CLU_136025_4_1_9"/>
<dbReference type="InterPro" id="IPR013429">
    <property type="entry name" value="Regulatory_FmdB_Zinc_ribbon"/>
</dbReference>
<evidence type="ECO:0000259" key="1">
    <source>
        <dbReference type="SMART" id="SM00834"/>
    </source>
</evidence>
<reference evidence="2 3" key="2">
    <citation type="journal article" date="2012" name="Stand. Genomic Sci.">
        <title>Complete Genome Sequence of Clostridium clariflavum DSM 19732.</title>
        <authorList>
            <person name="Izquierdo J.A."/>
            <person name="Goodwin L."/>
            <person name="Davenport K.W."/>
            <person name="Teshima H."/>
            <person name="Bruce D."/>
            <person name="Detter C."/>
            <person name="Tapia R."/>
            <person name="Han S."/>
            <person name="Land M."/>
            <person name="Hauser L."/>
            <person name="Jeffries C.D."/>
            <person name="Han J."/>
            <person name="Pitluck S."/>
            <person name="Nolan M."/>
            <person name="Chen A."/>
            <person name="Huntemann M."/>
            <person name="Mavromatis K."/>
            <person name="Mikhailova N."/>
            <person name="Liolios K."/>
            <person name="Woyke T."/>
            <person name="Lynd L.R."/>
        </authorList>
    </citation>
    <scope>NUCLEOTIDE SEQUENCE [LARGE SCALE GENOMIC DNA]</scope>
    <source>
        <strain evidence="3">DSM 19732 / NBRC 101661 / EBR45</strain>
    </source>
</reference>
<feature type="domain" description="Putative regulatory protein FmdB zinc ribbon" evidence="1">
    <location>
        <begin position="1"/>
        <end position="44"/>
    </location>
</feature>
<dbReference type="RefSeq" id="WP_014253961.1">
    <property type="nucleotide sequence ID" value="NC_016627.1"/>
</dbReference>
<organism evidence="2 3">
    <name type="scientific">Acetivibrio clariflavus (strain DSM 19732 / NBRC 101661 / EBR45)</name>
    <name type="common">Clostridium clariflavum</name>
    <dbReference type="NCBI Taxonomy" id="720554"/>
    <lineage>
        <taxon>Bacteria</taxon>
        <taxon>Bacillati</taxon>
        <taxon>Bacillota</taxon>
        <taxon>Clostridia</taxon>
        <taxon>Eubacteriales</taxon>
        <taxon>Oscillospiraceae</taxon>
        <taxon>Acetivibrio</taxon>
    </lineage>
</organism>
<dbReference type="Proteomes" id="UP000005435">
    <property type="component" value="Chromosome"/>
</dbReference>
<gene>
    <name evidence="2" type="ordered locus">Clocl_0622</name>
</gene>
<dbReference type="NCBIfam" id="TIGR02605">
    <property type="entry name" value="CxxC_CxxC_SSSS"/>
    <property type="match status" value="1"/>
</dbReference>
<protein>
    <submittedName>
        <fullName evidence="2">Putative regulatory protein, FmdB family</fullName>
    </submittedName>
</protein>
<dbReference type="eggNOG" id="COG2331">
    <property type="taxonomic scope" value="Bacteria"/>
</dbReference>
<dbReference type="EMBL" id="CP003065">
    <property type="protein sequence ID" value="AEV67330.1"/>
    <property type="molecule type" value="Genomic_DNA"/>
</dbReference>
<dbReference type="KEGG" id="ccl:Clocl_0622"/>
<sequence>MPFYDLKCEKCSHEFNIMAKISERTEKLIKCPKCGSNELSSVFKNINIIKSRSSDTSDCPNIHRCGGCCQH</sequence>